<evidence type="ECO:0000256" key="3">
    <source>
        <dbReference type="ARBA" id="ARBA00022679"/>
    </source>
</evidence>
<dbReference type="Gene3D" id="2.60.120.430">
    <property type="entry name" value="Galactose-binding lectin"/>
    <property type="match status" value="2"/>
</dbReference>
<evidence type="ECO:0000256" key="9">
    <source>
        <dbReference type="ARBA" id="ARBA00022989"/>
    </source>
</evidence>
<dbReference type="GO" id="GO:0005886">
    <property type="term" value="C:plasma membrane"/>
    <property type="evidence" value="ECO:0007669"/>
    <property type="project" value="TreeGrafter"/>
</dbReference>
<dbReference type="GO" id="GO:0004714">
    <property type="term" value="F:transmembrane receptor protein tyrosine kinase activity"/>
    <property type="evidence" value="ECO:0007669"/>
    <property type="project" value="InterPro"/>
</dbReference>
<evidence type="ECO:0000256" key="4">
    <source>
        <dbReference type="ARBA" id="ARBA00022692"/>
    </source>
</evidence>
<dbReference type="PROSITE" id="PS50011">
    <property type="entry name" value="PROTEIN_KINASE_DOM"/>
    <property type="match status" value="2"/>
</dbReference>
<dbReference type="GO" id="GO:0004674">
    <property type="term" value="F:protein serine/threonine kinase activity"/>
    <property type="evidence" value="ECO:0007669"/>
    <property type="project" value="UniProtKB-KW"/>
</dbReference>
<dbReference type="InterPro" id="IPR000719">
    <property type="entry name" value="Prot_kinase_dom"/>
</dbReference>
<dbReference type="InterPro" id="IPR011009">
    <property type="entry name" value="Kinase-like_dom_sf"/>
</dbReference>
<dbReference type="SUPFAM" id="SSF56112">
    <property type="entry name" value="Protein kinase-like (PK-like)"/>
    <property type="match status" value="2"/>
</dbReference>
<dbReference type="InterPro" id="IPR001245">
    <property type="entry name" value="Ser-Thr/Tyr_kinase_cat_dom"/>
</dbReference>
<keyword evidence="4 13" id="KW-0812">Transmembrane</keyword>
<dbReference type="PANTHER" id="PTHR27003">
    <property type="entry name" value="OS07G0166700 PROTEIN"/>
    <property type="match status" value="1"/>
</dbReference>
<evidence type="ECO:0000256" key="6">
    <source>
        <dbReference type="ARBA" id="ARBA00022741"/>
    </source>
</evidence>
<comment type="subcellular location">
    <subcellularLocation>
        <location evidence="1">Membrane</location>
        <topology evidence="1">Single-pass type I membrane protein</topology>
    </subcellularLocation>
</comment>
<dbReference type="PROSITE" id="PS00108">
    <property type="entry name" value="PROTEIN_KINASE_ST"/>
    <property type="match status" value="1"/>
</dbReference>
<evidence type="ECO:0000313" key="16">
    <source>
        <dbReference type="Proteomes" id="UP000290289"/>
    </source>
</evidence>
<dbReference type="FunFam" id="2.60.120.430:FF:000007">
    <property type="entry name" value="FERONIA receptor-like kinase"/>
    <property type="match status" value="1"/>
</dbReference>
<dbReference type="InterPro" id="IPR045272">
    <property type="entry name" value="ANXUR1/2-like"/>
</dbReference>
<dbReference type="Gene3D" id="3.30.200.20">
    <property type="entry name" value="Phosphorylase Kinase, domain 1"/>
    <property type="match status" value="1"/>
</dbReference>
<keyword evidence="3" id="KW-0808">Transferase</keyword>
<evidence type="ECO:0000256" key="12">
    <source>
        <dbReference type="PROSITE-ProRule" id="PRU10141"/>
    </source>
</evidence>
<dbReference type="STRING" id="3750.A0A498HJ74"/>
<evidence type="ECO:0000259" key="14">
    <source>
        <dbReference type="PROSITE" id="PS50011"/>
    </source>
</evidence>
<keyword evidence="10 13" id="KW-0472">Membrane</keyword>
<evidence type="ECO:0000256" key="11">
    <source>
        <dbReference type="ARBA" id="ARBA00023180"/>
    </source>
</evidence>
<organism evidence="15 16">
    <name type="scientific">Malus domestica</name>
    <name type="common">Apple</name>
    <name type="synonym">Pyrus malus</name>
    <dbReference type="NCBI Taxonomy" id="3750"/>
    <lineage>
        <taxon>Eukaryota</taxon>
        <taxon>Viridiplantae</taxon>
        <taxon>Streptophyta</taxon>
        <taxon>Embryophyta</taxon>
        <taxon>Tracheophyta</taxon>
        <taxon>Spermatophyta</taxon>
        <taxon>Magnoliopsida</taxon>
        <taxon>eudicotyledons</taxon>
        <taxon>Gunneridae</taxon>
        <taxon>Pentapetalae</taxon>
        <taxon>rosids</taxon>
        <taxon>fabids</taxon>
        <taxon>Rosales</taxon>
        <taxon>Rosaceae</taxon>
        <taxon>Amygdaloideae</taxon>
        <taxon>Maleae</taxon>
        <taxon>Malus</taxon>
    </lineage>
</organism>
<keyword evidence="11" id="KW-0325">Glycoprotein</keyword>
<dbReference type="GO" id="GO:0009506">
    <property type="term" value="C:plasmodesma"/>
    <property type="evidence" value="ECO:0007669"/>
    <property type="project" value="TreeGrafter"/>
</dbReference>
<evidence type="ECO:0000256" key="1">
    <source>
        <dbReference type="ARBA" id="ARBA00004479"/>
    </source>
</evidence>
<dbReference type="PROSITE" id="PS00107">
    <property type="entry name" value="PROTEIN_KINASE_ATP"/>
    <property type="match status" value="1"/>
</dbReference>
<gene>
    <name evidence="15" type="ORF">DVH24_036975</name>
</gene>
<evidence type="ECO:0000256" key="8">
    <source>
        <dbReference type="ARBA" id="ARBA00022840"/>
    </source>
</evidence>
<feature type="binding site" evidence="12">
    <location>
        <position position="710"/>
    </location>
    <ligand>
        <name>ATP</name>
        <dbReference type="ChEBI" id="CHEBI:30616"/>
    </ligand>
</feature>
<feature type="domain" description="Protein kinase" evidence="14">
    <location>
        <begin position="1"/>
        <end position="128"/>
    </location>
</feature>
<evidence type="ECO:0000256" key="2">
    <source>
        <dbReference type="ARBA" id="ARBA00022527"/>
    </source>
</evidence>
<dbReference type="CDD" id="cd14066">
    <property type="entry name" value="STKc_IRAK"/>
    <property type="match status" value="1"/>
</dbReference>
<dbReference type="PANTHER" id="PTHR27003:SF434">
    <property type="entry name" value="RECEPTOR-LIKE PROTEIN KINASE FERONIA"/>
    <property type="match status" value="1"/>
</dbReference>
<evidence type="ECO:0000256" key="7">
    <source>
        <dbReference type="ARBA" id="ARBA00022777"/>
    </source>
</evidence>
<keyword evidence="7" id="KW-0418">Kinase</keyword>
<keyword evidence="9 13" id="KW-1133">Transmembrane helix</keyword>
<name>A0A498HJ74_MALDO</name>
<dbReference type="GO" id="GO:0010038">
    <property type="term" value="P:response to metal ion"/>
    <property type="evidence" value="ECO:0007669"/>
    <property type="project" value="UniProtKB-ARBA"/>
</dbReference>
<evidence type="ECO:0000256" key="10">
    <source>
        <dbReference type="ARBA" id="ARBA00023136"/>
    </source>
</evidence>
<keyword evidence="5" id="KW-0732">Signal</keyword>
<comment type="caution">
    <text evidence="15">The sequence shown here is derived from an EMBL/GenBank/DDBJ whole genome shotgun (WGS) entry which is preliminary data.</text>
</comment>
<dbReference type="InterPro" id="IPR024788">
    <property type="entry name" value="Malectin-like_Carb-bd_dom"/>
</dbReference>
<protein>
    <recommendedName>
        <fullName evidence="14">Protein kinase domain-containing protein</fullName>
    </recommendedName>
</protein>
<keyword evidence="8 12" id="KW-0067">ATP-binding</keyword>
<evidence type="ECO:0000313" key="15">
    <source>
        <dbReference type="EMBL" id="RXH69191.1"/>
    </source>
</evidence>
<dbReference type="InterPro" id="IPR017441">
    <property type="entry name" value="Protein_kinase_ATP_BS"/>
</dbReference>
<feature type="transmembrane region" description="Helical" evidence="13">
    <location>
        <begin position="622"/>
        <end position="644"/>
    </location>
</feature>
<keyword evidence="2" id="KW-0723">Serine/threonine-protein kinase</keyword>
<keyword evidence="6 12" id="KW-0547">Nucleotide-binding</keyword>
<dbReference type="InterPro" id="IPR008271">
    <property type="entry name" value="Ser/Thr_kinase_AS"/>
</dbReference>
<proteinExistence type="predicted"/>
<dbReference type="Gene3D" id="1.10.510.10">
    <property type="entry name" value="Transferase(Phosphotransferase) domain 1"/>
    <property type="match status" value="2"/>
</dbReference>
<dbReference type="Pfam" id="PF12819">
    <property type="entry name" value="Malectin_like"/>
    <property type="match status" value="1"/>
</dbReference>
<reference evidence="15 16" key="1">
    <citation type="submission" date="2018-10" db="EMBL/GenBank/DDBJ databases">
        <title>A high-quality apple genome assembly.</title>
        <authorList>
            <person name="Hu J."/>
        </authorList>
    </citation>
    <scope>NUCLEOTIDE SEQUENCE [LARGE SCALE GENOMIC DNA]</scope>
    <source>
        <strain evidence="16">cv. HFTH1</strain>
        <tissue evidence="15">Young leaf</tissue>
    </source>
</reference>
<keyword evidence="16" id="KW-1185">Reference proteome</keyword>
<evidence type="ECO:0000256" key="5">
    <source>
        <dbReference type="ARBA" id="ARBA00022729"/>
    </source>
</evidence>
<dbReference type="FunFam" id="2.60.120.430:FF:000003">
    <property type="entry name" value="FERONIA receptor-like kinase"/>
    <property type="match status" value="1"/>
</dbReference>
<accession>A0A498HJ74</accession>
<dbReference type="FunFam" id="3.30.200.20:FF:000645">
    <property type="entry name" value="Receptor-like protein kinase FERONIA"/>
    <property type="match status" value="1"/>
</dbReference>
<feature type="domain" description="Protein kinase" evidence="14">
    <location>
        <begin position="681"/>
        <end position="956"/>
    </location>
</feature>
<dbReference type="Proteomes" id="UP000290289">
    <property type="component" value="Chromosome 17"/>
</dbReference>
<dbReference type="CDD" id="cd12087">
    <property type="entry name" value="TM_EGFR-like"/>
    <property type="match status" value="1"/>
</dbReference>
<evidence type="ECO:0000256" key="13">
    <source>
        <dbReference type="SAM" id="Phobius"/>
    </source>
</evidence>
<dbReference type="FunFam" id="1.10.510.10:FF:000252">
    <property type="entry name" value="Receptor-like protein kinase FERONIA"/>
    <property type="match status" value="1"/>
</dbReference>
<dbReference type="AlphaFoldDB" id="A0A498HJ74"/>
<dbReference type="GO" id="GO:0005524">
    <property type="term" value="F:ATP binding"/>
    <property type="evidence" value="ECO:0007669"/>
    <property type="project" value="UniProtKB-UniRule"/>
</dbReference>
<dbReference type="EMBL" id="RDQH01000343">
    <property type="protein sequence ID" value="RXH69191.1"/>
    <property type="molecule type" value="Genomic_DNA"/>
</dbReference>
<dbReference type="SMART" id="SM00220">
    <property type="entry name" value="S_TKc"/>
    <property type="match status" value="1"/>
</dbReference>
<sequence length="1001" mass="111511">MGMTTMSKTHISTAVKGSFGYLDPEYYRRRQLTEKSDVYSFGVVLWEVLCGRPSLMHTVETRRKNLAEWAKSCYGDGTLDQIIDRNLKGKIEPECLNKFIEIAMSCIHDKGIERPSMNEVVRGLELALQLHRKSIGSNADNEVTFLNDGGVSTEQGFASNESLHRKSIGSNGDNEVTFLNDGGISTGQGNFRPNHGELAGVQVSGNLRGFRGIFRPNHGELDMAISDQTTTSWPACKFPATSEAFEAFSGQTTATNRLWEGDFEKGFFPYEDKSIIKEAPSPSSSGQVPYSTARLSRFEFTYTFPLSSGPKFIRLYFYPASYAPNFNRPQALFSVKAGGFTLLHDFNASATADASASDTIYREFCLHTESGQDLSISFTPSKASPDAYAFINGIEILSMPPYLYYTSPKSPDGVAHVGSEKTIRIENNTALEMVYRINMGGGRRISSDQDTGMYRNWDGLRDEYNYLDDLSRQFSYLPPQYNSSQLYFSKIPSYSAPKEVYQTGRSMDTISNSHNLTWEFPVDSMFAYLVRLHFCEFLSTVMKPGDRVFNIYIANQSVEKMADIIAWSGGNERPVYRDYVVFLSGNPAIPKKVNLFLALESDLLNGYFVPILSGLEISRTPLLATVVGVACGILGLSVLGFLVFRRRRKVKGTASDGSSSLPTHLCRYFSLAEIKAATQNFSQSFIVGVGGFGHVYKGHIDGGATPVAIKRLKPDSSQGAREFKTEIELLSQLRHRHLVSLIGYCTDKNEMILVYDYMARGTLADHLYQTDNPLLSWGQRLQICIGAARGLRYLHSDAQGTIIHRDVKSTNILLDEKWVAKVSDFGLSKVGTATMSKTHISTAVKGSFGYLDPEYYRRQQLTVKSDVYSFGVVLCEVLCARPAVVHATETRQMNLAEWTKSCHRDGELDQIIDPNMKGKIETECLNKYVEIAMSCINDSGMERPSMNDVVRGLEFALQLHQNRGERNNEDAFASMPGCATNESVQCISETIFSEINDPNGR</sequence>
<dbReference type="Pfam" id="PF07714">
    <property type="entry name" value="PK_Tyr_Ser-Thr"/>
    <property type="match status" value="2"/>
</dbReference>